<proteinExistence type="predicted"/>
<keyword evidence="2" id="KW-0812">Transmembrane</keyword>
<feature type="compositionally biased region" description="Pro residues" evidence="1">
    <location>
        <begin position="340"/>
        <end position="351"/>
    </location>
</feature>
<evidence type="ECO:0000313" key="6">
    <source>
        <dbReference type="Proteomes" id="UP000272503"/>
    </source>
</evidence>
<feature type="domain" description="Thioester" evidence="4">
    <location>
        <begin position="78"/>
        <end position="186"/>
    </location>
</feature>
<organism evidence="5 6">
    <name type="scientific">Mycetocola tolaasinivorans</name>
    <dbReference type="NCBI Taxonomy" id="76635"/>
    <lineage>
        <taxon>Bacteria</taxon>
        <taxon>Bacillati</taxon>
        <taxon>Actinomycetota</taxon>
        <taxon>Actinomycetes</taxon>
        <taxon>Micrococcales</taxon>
        <taxon>Microbacteriaceae</taxon>
        <taxon>Mycetocola</taxon>
    </lineage>
</organism>
<dbReference type="Pfam" id="PF08341">
    <property type="entry name" value="TED"/>
    <property type="match status" value="1"/>
</dbReference>
<dbReference type="Gene3D" id="1.10.150.480">
    <property type="match status" value="1"/>
</dbReference>
<feature type="chain" id="PRO_5038859763" evidence="3">
    <location>
        <begin position="28"/>
        <end position="427"/>
    </location>
</feature>
<dbReference type="RefSeq" id="WP_121647670.1">
    <property type="nucleotide sequence ID" value="NZ_RCUX01000003.1"/>
</dbReference>
<protein>
    <submittedName>
        <fullName evidence="5">TQXA domain-containing protein</fullName>
    </submittedName>
</protein>
<evidence type="ECO:0000256" key="1">
    <source>
        <dbReference type="SAM" id="MobiDB-lite"/>
    </source>
</evidence>
<evidence type="ECO:0000256" key="3">
    <source>
        <dbReference type="SAM" id="SignalP"/>
    </source>
</evidence>
<dbReference type="Proteomes" id="UP000272503">
    <property type="component" value="Unassembled WGS sequence"/>
</dbReference>
<dbReference type="OrthoDB" id="2676146at2"/>
<keyword evidence="2" id="KW-0472">Membrane</keyword>
<evidence type="ECO:0000256" key="2">
    <source>
        <dbReference type="SAM" id="Phobius"/>
    </source>
</evidence>
<sequence length="427" mass="43400">MATTPRRTSRRLASWLGAALLALGAVAAPTAALAAGTPGGPATTGDSVYVGNRVGYSGTGIFPVWFAGAPTGDTPDAWAYCVEHDVDARNDVTGTIGNLNAFLGINYFTNPAVQNSVQWVLTHGFPTLSLTDLEKAVGISNLAKNDAIEATQYAIWRYTDLNFDASWRWETPNSEAVYWYLVNGANAHPGPVEVAAPATASITGPSASPRAGTIAGPFVVRTNQATARVSAGEIQLTDAAGVAIDAANVRDNQAVYLDLRERKTAGTTDVTVSATASGPTGQIVSVPLPENSVPTAEEHAQTIILTRASDSASTANLAVSWSAVKVTDPTVAPTESSSPSGPPTPGSPSPSPTNTAPSHTPSPGTPGSTPNESGAPGTPEGGQTPGTGIELPHTGASAPGIVAGIAALLLLLGAAGALTRRRTQRNG</sequence>
<keyword evidence="6" id="KW-1185">Reference proteome</keyword>
<name>A0A3L7AAM1_9MICO</name>
<dbReference type="NCBIfam" id="TIGR03934">
    <property type="entry name" value="TQXA_dom"/>
    <property type="match status" value="1"/>
</dbReference>
<keyword evidence="3" id="KW-0732">Signal</keyword>
<feature type="signal peptide" evidence="3">
    <location>
        <begin position="1"/>
        <end position="27"/>
    </location>
</feature>
<evidence type="ECO:0000313" key="5">
    <source>
        <dbReference type="EMBL" id="RLP76860.1"/>
    </source>
</evidence>
<comment type="caution">
    <text evidence="5">The sequence shown here is derived from an EMBL/GenBank/DDBJ whole genome shotgun (WGS) entry which is preliminary data.</text>
</comment>
<dbReference type="EMBL" id="RCUX01000003">
    <property type="protein sequence ID" value="RLP76860.1"/>
    <property type="molecule type" value="Genomic_DNA"/>
</dbReference>
<evidence type="ECO:0000259" key="4">
    <source>
        <dbReference type="Pfam" id="PF08341"/>
    </source>
</evidence>
<feature type="transmembrane region" description="Helical" evidence="2">
    <location>
        <begin position="398"/>
        <end position="418"/>
    </location>
</feature>
<reference evidence="5 6" key="1">
    <citation type="submission" date="2018-10" db="EMBL/GenBank/DDBJ databases">
        <authorList>
            <person name="Li J."/>
        </authorList>
    </citation>
    <scope>NUCLEOTIDE SEQUENCE [LARGE SCALE GENOMIC DNA]</scope>
    <source>
        <strain evidence="5 6">IF 016277</strain>
    </source>
</reference>
<gene>
    <name evidence="5" type="ORF">D9V32_04280</name>
</gene>
<accession>A0A3L7AAM1</accession>
<dbReference type="InterPro" id="IPR013552">
    <property type="entry name" value="Thioester_dom"/>
</dbReference>
<dbReference type="NCBIfam" id="TIGR01167">
    <property type="entry name" value="LPXTG_anchor"/>
    <property type="match status" value="1"/>
</dbReference>
<dbReference type="InterPro" id="IPR023849">
    <property type="entry name" value="TQXA_dom"/>
</dbReference>
<feature type="compositionally biased region" description="Low complexity" evidence="1">
    <location>
        <begin position="352"/>
        <end position="378"/>
    </location>
</feature>
<feature type="region of interest" description="Disordered" evidence="1">
    <location>
        <begin position="330"/>
        <end position="397"/>
    </location>
</feature>
<keyword evidence="2" id="KW-1133">Transmembrane helix</keyword>
<dbReference type="AlphaFoldDB" id="A0A3L7AAM1"/>